<dbReference type="EMBL" id="CM042009">
    <property type="protein sequence ID" value="KAI3788038.1"/>
    <property type="molecule type" value="Genomic_DNA"/>
</dbReference>
<reference evidence="1 2" key="2">
    <citation type="journal article" date="2022" name="Mol. Ecol. Resour.">
        <title>The genomes of chicory, endive, great burdock and yacon provide insights into Asteraceae paleo-polyploidization history and plant inulin production.</title>
        <authorList>
            <person name="Fan W."/>
            <person name="Wang S."/>
            <person name="Wang H."/>
            <person name="Wang A."/>
            <person name="Jiang F."/>
            <person name="Liu H."/>
            <person name="Zhao H."/>
            <person name="Xu D."/>
            <person name="Zhang Y."/>
        </authorList>
    </citation>
    <scope>NUCLEOTIDE SEQUENCE [LARGE SCALE GENOMIC DNA]</scope>
    <source>
        <strain evidence="2">cv. Punajuju</strain>
        <tissue evidence="1">Leaves</tissue>
    </source>
</reference>
<comment type="caution">
    <text evidence="1">The sequence shown here is derived from an EMBL/GenBank/DDBJ whole genome shotgun (WGS) entry which is preliminary data.</text>
</comment>
<evidence type="ECO:0000313" key="1">
    <source>
        <dbReference type="EMBL" id="KAI3788038.1"/>
    </source>
</evidence>
<reference evidence="2" key="1">
    <citation type="journal article" date="2022" name="Mol. Ecol. Resour.">
        <title>The genomes of chicory, endive, great burdock and yacon provide insights into Asteraceae palaeo-polyploidization history and plant inulin production.</title>
        <authorList>
            <person name="Fan W."/>
            <person name="Wang S."/>
            <person name="Wang H."/>
            <person name="Wang A."/>
            <person name="Jiang F."/>
            <person name="Liu H."/>
            <person name="Zhao H."/>
            <person name="Xu D."/>
            <person name="Zhang Y."/>
        </authorList>
    </citation>
    <scope>NUCLEOTIDE SEQUENCE [LARGE SCALE GENOMIC DNA]</scope>
    <source>
        <strain evidence="2">cv. Punajuju</strain>
    </source>
</reference>
<organism evidence="1 2">
    <name type="scientific">Cichorium intybus</name>
    <name type="common">Chicory</name>
    <dbReference type="NCBI Taxonomy" id="13427"/>
    <lineage>
        <taxon>Eukaryota</taxon>
        <taxon>Viridiplantae</taxon>
        <taxon>Streptophyta</taxon>
        <taxon>Embryophyta</taxon>
        <taxon>Tracheophyta</taxon>
        <taxon>Spermatophyta</taxon>
        <taxon>Magnoliopsida</taxon>
        <taxon>eudicotyledons</taxon>
        <taxon>Gunneridae</taxon>
        <taxon>Pentapetalae</taxon>
        <taxon>asterids</taxon>
        <taxon>campanulids</taxon>
        <taxon>Asterales</taxon>
        <taxon>Asteraceae</taxon>
        <taxon>Cichorioideae</taxon>
        <taxon>Cichorieae</taxon>
        <taxon>Cichoriinae</taxon>
        <taxon>Cichorium</taxon>
    </lineage>
</organism>
<gene>
    <name evidence="1" type="ORF">L2E82_00648</name>
</gene>
<evidence type="ECO:0000313" key="2">
    <source>
        <dbReference type="Proteomes" id="UP001055811"/>
    </source>
</evidence>
<sequence>MAVTKSDLGFVLILSCLLILTSGQSSQGHFNKHVALFIFGDSLFDPGNNNYINTTPDFQTNFWPNGESYFNPPSGRFSDGRLIPDFIAEFARLPLIPAYLDPHDNEFLYGANFASGGSGVLVETNAGVVVDMRTHLQYFANLEKHYRHILGDAKDDQLLSDAVYLFSCGGNDYQIFLSNNETSLHHEQYVEMVIGNMSDVFKVRPVPML</sequence>
<name>A0ACB9GXX2_CICIN</name>
<accession>A0ACB9GXX2</accession>
<keyword evidence="2" id="KW-1185">Reference proteome</keyword>
<dbReference type="Proteomes" id="UP001055811">
    <property type="component" value="Linkage Group LG01"/>
</dbReference>
<protein>
    <submittedName>
        <fullName evidence="1">Uncharacterized protein</fullName>
    </submittedName>
</protein>
<proteinExistence type="predicted"/>